<dbReference type="EMBL" id="U09965">
    <property type="protein sequence ID" value="AAA74465.1"/>
    <property type="molecule type" value="Unassigned_DNA"/>
</dbReference>
<sequence>MRVTTPFAALTMLLAGCTPKSSPLREIEPETTEPHIELSVFLANPKASDPPAVISTLGERAQAELIRSLAAKMPDNSRPEDLLTLLQKTPDGPSTACAWASRKTATKKLVMTVA</sequence>
<dbReference type="AlphaFoldDB" id="Q56761"/>
<reference evidence="1" key="1">
    <citation type="submission" date="1994-05" db="EMBL/GenBank/DDBJ databases">
        <title>Sequence of a random amplified polymorphic DNA (RAPD) product with a limited taxonomic distribution from Xanthomonas campestris pv. poannua.</title>
        <authorList>
            <person name="Smith J.J."/>
            <person name="Fang G."/>
        </authorList>
    </citation>
    <scope>NUCLEOTIDE SEQUENCE</scope>
    <source>
        <strain evidence="1">MI</strain>
    </source>
</reference>
<name>Q56761_XANCA</name>
<protein>
    <submittedName>
        <fullName evidence="1">Uncharacterized protein</fullName>
    </submittedName>
</protein>
<evidence type="ECO:0000313" key="1">
    <source>
        <dbReference type="EMBL" id="AAA74465.1"/>
    </source>
</evidence>
<dbReference type="PROSITE" id="PS51257">
    <property type="entry name" value="PROKAR_LIPOPROTEIN"/>
    <property type="match status" value="1"/>
</dbReference>
<proteinExistence type="predicted"/>
<organism evidence="1">
    <name type="scientific">Xanthomonas campestris</name>
    <dbReference type="NCBI Taxonomy" id="339"/>
    <lineage>
        <taxon>Bacteria</taxon>
        <taxon>Pseudomonadati</taxon>
        <taxon>Pseudomonadota</taxon>
        <taxon>Gammaproteobacteria</taxon>
        <taxon>Lysobacterales</taxon>
        <taxon>Lysobacteraceae</taxon>
        <taxon>Xanthomonas</taxon>
    </lineage>
</organism>
<feature type="non-terminal residue" evidence="1">
    <location>
        <position position="114"/>
    </location>
</feature>
<accession>Q56761</accession>